<evidence type="ECO:0000313" key="6">
    <source>
        <dbReference type="Proteomes" id="UP001652620"/>
    </source>
</evidence>
<evidence type="ECO:0000256" key="2">
    <source>
        <dbReference type="ARBA" id="ARBA00022441"/>
    </source>
</evidence>
<evidence type="ECO:0000256" key="4">
    <source>
        <dbReference type="ARBA" id="ARBA00043912"/>
    </source>
</evidence>
<sequence length="566" mass="64098">MATSSSQTLALQRNSSEHNRFMEKLMAKIFNFYDEQSLIDVTFKVSNPTALVPAHRLILAAASPYFENLFNGNQGTNPVIEINNIDSDIFEHLITFCYTGQALITVNNVAAMLNAAIALQLDDAISSSVDYLMTHIDEYTLQGAYTLEGETKCEVLKQKIIEYETHNFMEISRSVEFLNFDVEKLQRILVSDNLNITREEDAYDAIQRWYNYDVPARQEQLPLLIACLRLTQFNVNFLLTHIQPLPGCELLALRALSWIREPTARPMINMRFTEPRGVSASNCGEKTILALCSDPSERNPKLLRYNKVENKWQEYASIEIDYEWYRTILKDDNLLFIGGWKSGAIVNVVRSWNIRHKTWQNLPAMNQARRDHCVVELNGKIYAIGGLPALSSVERYTTSDGWKFVNSLIVGRYNAVAVALNDKIYIMGGYNGKWQSLKSVESYNPDSNTWTSCADMTKSHSLHGVAAHNGHIYVLGSGDGCRPVQRYDPQQDTWSQICSLEVGYGYIAIARVSLDNKLWAIGGMSKSADKACVSVFDEENFCWVERGSLPKCEVYNCFVVPEPLLS</sequence>
<proteinExistence type="predicted"/>
<keyword evidence="3" id="KW-0677">Repeat</keyword>
<comment type="function">
    <text evidence="4">Probable substrate-specific adapter of an E3 ubiquitin-protein ligase complex which mediates the ubiquitination and subsequent proteasomal degradation of target proteins. May have a role in synapse differentiation and growth.</text>
</comment>
<dbReference type="InterPro" id="IPR015915">
    <property type="entry name" value="Kelch-typ_b-propeller"/>
</dbReference>
<dbReference type="InterPro" id="IPR011705">
    <property type="entry name" value="BACK"/>
</dbReference>
<dbReference type="PIRSF" id="PIRSF037037">
    <property type="entry name" value="Kelch-like_protein_gigaxonin"/>
    <property type="match status" value="1"/>
</dbReference>
<dbReference type="SMART" id="SM00612">
    <property type="entry name" value="Kelch"/>
    <property type="match status" value="4"/>
</dbReference>
<dbReference type="Gene3D" id="2.120.10.80">
    <property type="entry name" value="Kelch-type beta propeller"/>
    <property type="match status" value="1"/>
</dbReference>
<dbReference type="SUPFAM" id="SSF117281">
    <property type="entry name" value="Kelch motif"/>
    <property type="match status" value="1"/>
</dbReference>
<dbReference type="GeneID" id="125779047"/>
<evidence type="ECO:0000313" key="7">
    <source>
        <dbReference type="RefSeq" id="XP_049315415.1"/>
    </source>
</evidence>
<dbReference type="RefSeq" id="XP_049315415.1">
    <property type="nucleotide sequence ID" value="XM_049459458.1"/>
</dbReference>
<accession>A0ABM3K1Q1</accession>
<dbReference type="SUPFAM" id="SSF54695">
    <property type="entry name" value="POZ domain"/>
    <property type="match status" value="1"/>
</dbReference>
<dbReference type="Pfam" id="PF01344">
    <property type="entry name" value="Kelch_1"/>
    <property type="match status" value="2"/>
</dbReference>
<dbReference type="InterPro" id="IPR011333">
    <property type="entry name" value="SKP1/BTB/POZ_sf"/>
</dbReference>
<dbReference type="Gene3D" id="1.25.40.420">
    <property type="match status" value="1"/>
</dbReference>
<dbReference type="Pfam" id="PF00651">
    <property type="entry name" value="BTB"/>
    <property type="match status" value="1"/>
</dbReference>
<dbReference type="Pfam" id="PF07707">
    <property type="entry name" value="BACK"/>
    <property type="match status" value="1"/>
</dbReference>
<dbReference type="InterPro" id="IPR017096">
    <property type="entry name" value="BTB-kelch_protein"/>
</dbReference>
<evidence type="ECO:0000259" key="5">
    <source>
        <dbReference type="PROSITE" id="PS50097"/>
    </source>
</evidence>
<organism evidence="6 7">
    <name type="scientific">Bactrocera dorsalis</name>
    <name type="common">Oriental fruit fly</name>
    <name type="synonym">Dacus dorsalis</name>
    <dbReference type="NCBI Taxonomy" id="27457"/>
    <lineage>
        <taxon>Eukaryota</taxon>
        <taxon>Metazoa</taxon>
        <taxon>Ecdysozoa</taxon>
        <taxon>Arthropoda</taxon>
        <taxon>Hexapoda</taxon>
        <taxon>Insecta</taxon>
        <taxon>Pterygota</taxon>
        <taxon>Neoptera</taxon>
        <taxon>Endopterygota</taxon>
        <taxon>Diptera</taxon>
        <taxon>Brachycera</taxon>
        <taxon>Muscomorpha</taxon>
        <taxon>Tephritoidea</taxon>
        <taxon>Tephritidae</taxon>
        <taxon>Bactrocera</taxon>
        <taxon>Bactrocera</taxon>
    </lineage>
</organism>
<keyword evidence="2" id="KW-0880">Kelch repeat</keyword>
<dbReference type="SMART" id="SM00225">
    <property type="entry name" value="BTB"/>
    <property type="match status" value="1"/>
</dbReference>
<gene>
    <name evidence="7" type="primary">LOC125779047</name>
</gene>
<keyword evidence="6" id="KW-1185">Reference proteome</keyword>
<dbReference type="InterPro" id="IPR006652">
    <property type="entry name" value="Kelch_1"/>
</dbReference>
<dbReference type="PROSITE" id="PS50097">
    <property type="entry name" value="BTB"/>
    <property type="match status" value="1"/>
</dbReference>
<dbReference type="Proteomes" id="UP001652620">
    <property type="component" value="Chromosome 5"/>
</dbReference>
<dbReference type="Gene3D" id="3.30.710.10">
    <property type="entry name" value="Potassium Channel Kv1.1, Chain A"/>
    <property type="match status" value="1"/>
</dbReference>
<evidence type="ECO:0000256" key="3">
    <source>
        <dbReference type="ARBA" id="ARBA00022737"/>
    </source>
</evidence>
<evidence type="ECO:0000256" key="1">
    <source>
        <dbReference type="ARBA" id="ARBA00013699"/>
    </source>
</evidence>
<dbReference type="PANTHER" id="PTHR45632:SF5">
    <property type="entry name" value="KELCH-LIKE PROTEIN 22"/>
    <property type="match status" value="1"/>
</dbReference>
<feature type="domain" description="BTB" evidence="5">
    <location>
        <begin position="39"/>
        <end position="106"/>
    </location>
</feature>
<name>A0ABM3K1Q1_BACDO</name>
<dbReference type="PANTHER" id="PTHR45632">
    <property type="entry name" value="LD33804P"/>
    <property type="match status" value="1"/>
</dbReference>
<protein>
    <recommendedName>
        <fullName evidence="1">Kelch-like protein diablo</fullName>
    </recommendedName>
</protein>
<dbReference type="SMART" id="SM00875">
    <property type="entry name" value="BACK"/>
    <property type="match status" value="1"/>
</dbReference>
<reference evidence="7" key="1">
    <citation type="submission" date="2025-08" db="UniProtKB">
        <authorList>
            <consortium name="RefSeq"/>
        </authorList>
    </citation>
    <scope>IDENTIFICATION</scope>
    <source>
        <tissue evidence="7">Adult</tissue>
    </source>
</reference>
<dbReference type="InterPro" id="IPR000210">
    <property type="entry name" value="BTB/POZ_dom"/>
</dbReference>